<accession>A0A9X1MW26</accession>
<evidence type="ECO:0000259" key="7">
    <source>
        <dbReference type="Pfam" id="PF02706"/>
    </source>
</evidence>
<keyword evidence="9" id="KW-1185">Reference proteome</keyword>
<feature type="domain" description="Polysaccharide chain length determinant N-terminal" evidence="7">
    <location>
        <begin position="28"/>
        <end position="105"/>
    </location>
</feature>
<comment type="caution">
    <text evidence="8">The sequence shown here is derived from an EMBL/GenBank/DDBJ whole genome shotgun (WGS) entry which is preliminary data.</text>
</comment>
<reference evidence="8" key="1">
    <citation type="submission" date="2021-11" db="EMBL/GenBank/DDBJ databases">
        <title>Jinshanibacter sp. isolated from one year old Eriocheir sinensis.</title>
        <authorList>
            <person name="Li J.-Y."/>
            <person name="He W."/>
            <person name="Gao T.-H."/>
        </authorList>
    </citation>
    <scope>NUCLEOTIDE SEQUENCE</scope>
    <source>
        <strain evidence="8">LJY008</strain>
    </source>
</reference>
<keyword evidence="5 6" id="KW-0472">Membrane</keyword>
<sequence>MSDKDQSIPPQQPVLPAYYPMYLASKNDEIELFALLVKLWQKKFWIVSCMIVATLIAGIYAFTAKEQWTATAVIDVPGYDSISNYYEGVHLVEGNSERISSPDNVAEKLFRQFINQASSYNELSKFVGQSEYFKRFASGKNTDEMANLLNELVDNISFTKEKDSTSYIVKFPASEANSAQKLLENYMRTVNGNVGELQYNQLTLQIKNKIISIKNQMDTLKVIAEEKRQAETKNIKMALVIAEKSNIKRPELNGLTRIDNSNLFLLGNDALKAMLDNIEKQPLVLTDGYYDLQRQYINLESFNINRDKAQAFAYLKSPAVPLVKDKPKKLLILLSGMIIGLFISIGYFLGKILIVNYNNKS</sequence>
<dbReference type="GO" id="GO:0004713">
    <property type="term" value="F:protein tyrosine kinase activity"/>
    <property type="evidence" value="ECO:0007669"/>
    <property type="project" value="TreeGrafter"/>
</dbReference>
<protein>
    <submittedName>
        <fullName evidence="8">Wzz/FepE/Etk N-terminal domain-containing protein</fullName>
    </submittedName>
</protein>
<name>A0A9X1MW26_9GAMM</name>
<dbReference type="InterPro" id="IPR050445">
    <property type="entry name" value="Bact_polysacc_biosynth/exp"/>
</dbReference>
<evidence type="ECO:0000256" key="6">
    <source>
        <dbReference type="SAM" id="Phobius"/>
    </source>
</evidence>
<proteinExistence type="predicted"/>
<evidence type="ECO:0000256" key="2">
    <source>
        <dbReference type="ARBA" id="ARBA00022475"/>
    </source>
</evidence>
<evidence type="ECO:0000313" key="8">
    <source>
        <dbReference type="EMBL" id="MCD1124782.1"/>
    </source>
</evidence>
<evidence type="ECO:0000256" key="3">
    <source>
        <dbReference type="ARBA" id="ARBA00022692"/>
    </source>
</evidence>
<keyword evidence="3 6" id="KW-0812">Transmembrane</keyword>
<feature type="transmembrane region" description="Helical" evidence="6">
    <location>
        <begin position="330"/>
        <end position="354"/>
    </location>
</feature>
<organism evidence="8 9">
    <name type="scientific">Limnobaculum eriocheiris</name>
    <dbReference type="NCBI Taxonomy" id="2897391"/>
    <lineage>
        <taxon>Bacteria</taxon>
        <taxon>Pseudomonadati</taxon>
        <taxon>Pseudomonadota</taxon>
        <taxon>Gammaproteobacteria</taxon>
        <taxon>Enterobacterales</taxon>
        <taxon>Budviciaceae</taxon>
        <taxon>Limnobaculum</taxon>
    </lineage>
</organism>
<dbReference type="RefSeq" id="WP_230607792.1">
    <property type="nucleotide sequence ID" value="NZ_JAJNAG010000002.1"/>
</dbReference>
<dbReference type="GO" id="GO:0005886">
    <property type="term" value="C:plasma membrane"/>
    <property type="evidence" value="ECO:0007669"/>
    <property type="project" value="UniProtKB-SubCell"/>
</dbReference>
<dbReference type="EMBL" id="JAJNAG010000002">
    <property type="protein sequence ID" value="MCD1124782.1"/>
    <property type="molecule type" value="Genomic_DNA"/>
</dbReference>
<dbReference type="Proteomes" id="UP001139171">
    <property type="component" value="Unassembled WGS sequence"/>
</dbReference>
<gene>
    <name evidence="8" type="ORF">LPW36_01825</name>
</gene>
<comment type="subcellular location">
    <subcellularLocation>
        <location evidence="1">Cell membrane</location>
        <topology evidence="1">Multi-pass membrane protein</topology>
    </subcellularLocation>
</comment>
<evidence type="ECO:0000313" key="9">
    <source>
        <dbReference type="Proteomes" id="UP001139171"/>
    </source>
</evidence>
<evidence type="ECO:0000256" key="5">
    <source>
        <dbReference type="ARBA" id="ARBA00023136"/>
    </source>
</evidence>
<dbReference type="InterPro" id="IPR003856">
    <property type="entry name" value="LPS_length_determ_N"/>
</dbReference>
<dbReference type="PANTHER" id="PTHR32309">
    <property type="entry name" value="TYROSINE-PROTEIN KINASE"/>
    <property type="match status" value="1"/>
</dbReference>
<dbReference type="Pfam" id="PF02706">
    <property type="entry name" value="Wzz"/>
    <property type="match status" value="1"/>
</dbReference>
<evidence type="ECO:0000256" key="4">
    <source>
        <dbReference type="ARBA" id="ARBA00022989"/>
    </source>
</evidence>
<keyword evidence="2" id="KW-1003">Cell membrane</keyword>
<evidence type="ECO:0000256" key="1">
    <source>
        <dbReference type="ARBA" id="ARBA00004651"/>
    </source>
</evidence>
<dbReference type="Gene3D" id="3.30.1890.10">
    <property type="entry name" value="FepE-like"/>
    <property type="match status" value="1"/>
</dbReference>
<keyword evidence="4 6" id="KW-1133">Transmembrane helix</keyword>
<dbReference type="PANTHER" id="PTHR32309:SF13">
    <property type="entry name" value="FERRIC ENTEROBACTIN TRANSPORT PROTEIN FEPE"/>
    <property type="match status" value="1"/>
</dbReference>
<feature type="transmembrane region" description="Helical" evidence="6">
    <location>
        <begin position="44"/>
        <end position="62"/>
    </location>
</feature>
<dbReference type="AlphaFoldDB" id="A0A9X1MW26"/>
<dbReference type="SUPFAM" id="SSF160355">
    <property type="entry name" value="Bacterial polysaccharide co-polymerase-like"/>
    <property type="match status" value="1"/>
</dbReference>